<gene>
    <name evidence="2" type="ORF">AWR27_09375</name>
</gene>
<feature type="coiled-coil region" evidence="1">
    <location>
        <begin position="229"/>
        <end position="256"/>
    </location>
</feature>
<dbReference type="Proteomes" id="UP000187941">
    <property type="component" value="Chromosome"/>
</dbReference>
<evidence type="ECO:0000256" key="1">
    <source>
        <dbReference type="SAM" id="Coils"/>
    </source>
</evidence>
<dbReference type="OrthoDB" id="935030at2"/>
<dbReference type="AlphaFoldDB" id="A0A1P9WVW7"/>
<name>A0A1P9WVW7_9BACT</name>
<proteinExistence type="predicted"/>
<dbReference type="RefSeq" id="WP_077130945.1">
    <property type="nucleotide sequence ID" value="NZ_CP014263.1"/>
</dbReference>
<dbReference type="NCBIfam" id="TIGR01784">
    <property type="entry name" value="T_den_put_tspse"/>
    <property type="match status" value="1"/>
</dbReference>
<reference evidence="2 3" key="1">
    <citation type="submission" date="2016-01" db="EMBL/GenBank/DDBJ databases">
        <authorList>
            <person name="Oliw E.H."/>
        </authorList>
    </citation>
    <scope>NUCLEOTIDE SEQUENCE [LARGE SCALE GENOMIC DNA]</scope>
    <source>
        <strain evidence="2 3">DY10</strain>
    </source>
</reference>
<evidence type="ECO:0000313" key="3">
    <source>
        <dbReference type="Proteomes" id="UP000187941"/>
    </source>
</evidence>
<protein>
    <recommendedName>
        <fullName evidence="4">Transposase</fullName>
    </recommendedName>
</protein>
<dbReference type="InterPro" id="IPR010106">
    <property type="entry name" value="RpnA"/>
</dbReference>
<sequence>MDLYNDNERFISILSDYGFKVTFGNESDTRFLRRALQALIQSPATITQVEFIESEIPGLTRDSRSGVYDLACVDERGNQFIVEMQLSKYPDFIQRMKFYSFYRLNTLVRKGKYKFEGLPRIYCIGILAFDIFPHVGDYHNVAMLRNEKGELIDDQTTFITVELAKFKKRLANVQTDLDKLIYTMKATHKATKPKQFPQFWNEEWLEAAIKELDTRQMTPEKRMAYEMTLSANALAVENENRKIEEAEERREKLVKTETVTKALKRGKLTIEEIAEDSGVSVDFVLEIQRGLIKN</sequence>
<accession>A0A1P9WVW7</accession>
<dbReference type="PANTHER" id="PTHR41317:SF1">
    <property type="entry name" value="PD-(D_E)XK NUCLEASE FAMILY TRANSPOSASE"/>
    <property type="match status" value="1"/>
</dbReference>
<dbReference type="EMBL" id="CP014263">
    <property type="protein sequence ID" value="AQG79511.1"/>
    <property type="molecule type" value="Genomic_DNA"/>
</dbReference>
<dbReference type="KEGG" id="smon:AWR27_09375"/>
<dbReference type="STRING" id="1178516.AWR27_09375"/>
<keyword evidence="3" id="KW-1185">Reference proteome</keyword>
<dbReference type="Pfam" id="PF12784">
    <property type="entry name" value="PDDEXK_2"/>
    <property type="match status" value="1"/>
</dbReference>
<organism evidence="2 3">
    <name type="scientific">Spirosoma montaniterrae</name>
    <dbReference type="NCBI Taxonomy" id="1178516"/>
    <lineage>
        <taxon>Bacteria</taxon>
        <taxon>Pseudomonadati</taxon>
        <taxon>Bacteroidota</taxon>
        <taxon>Cytophagia</taxon>
        <taxon>Cytophagales</taxon>
        <taxon>Cytophagaceae</taxon>
        <taxon>Spirosoma</taxon>
    </lineage>
</organism>
<evidence type="ECO:0000313" key="2">
    <source>
        <dbReference type="EMBL" id="AQG79511.1"/>
    </source>
</evidence>
<evidence type="ECO:0008006" key="4">
    <source>
        <dbReference type="Google" id="ProtNLM"/>
    </source>
</evidence>
<keyword evidence="1" id="KW-0175">Coiled coil</keyword>
<dbReference type="PANTHER" id="PTHR41317">
    <property type="entry name" value="PD-(D_E)XK NUCLEASE FAMILY TRANSPOSASE"/>
    <property type="match status" value="1"/>
</dbReference>